<dbReference type="PROSITE" id="PS00108">
    <property type="entry name" value="PROTEIN_KINASE_ST"/>
    <property type="match status" value="1"/>
</dbReference>
<evidence type="ECO:0000313" key="5">
    <source>
        <dbReference type="EMBL" id="MRG93402.1"/>
    </source>
</evidence>
<gene>
    <name evidence="5" type="ORF">GF068_15990</name>
</gene>
<accession>A0A6N7PML3</accession>
<dbReference type="InterPro" id="IPR008271">
    <property type="entry name" value="Ser/Thr_kinase_AS"/>
</dbReference>
<dbReference type="PROSITE" id="PS50011">
    <property type="entry name" value="PROTEIN_KINASE_DOM"/>
    <property type="match status" value="1"/>
</dbReference>
<dbReference type="Gene3D" id="3.40.50.300">
    <property type="entry name" value="P-loop containing nucleotide triphosphate hydrolases"/>
    <property type="match status" value="1"/>
</dbReference>
<dbReference type="InterPro" id="IPR000719">
    <property type="entry name" value="Prot_kinase_dom"/>
</dbReference>
<evidence type="ECO:0000256" key="2">
    <source>
        <dbReference type="ARBA" id="ARBA00022840"/>
    </source>
</evidence>
<dbReference type="CDD" id="cd14014">
    <property type="entry name" value="STKc_PknB_like"/>
    <property type="match status" value="1"/>
</dbReference>
<name>A0A6N7PML3_9BACT</name>
<keyword evidence="5" id="KW-0808">Transferase</keyword>
<evidence type="ECO:0000259" key="4">
    <source>
        <dbReference type="PROSITE" id="PS50011"/>
    </source>
</evidence>
<dbReference type="EMBL" id="WJIE01000004">
    <property type="protein sequence ID" value="MRG93402.1"/>
    <property type="molecule type" value="Genomic_DNA"/>
</dbReference>
<reference evidence="5 6" key="1">
    <citation type="submission" date="2019-10" db="EMBL/GenBank/DDBJ databases">
        <title>A soil myxobacterium in the family Polyangiaceae.</title>
        <authorList>
            <person name="Li Y."/>
            <person name="Wang J."/>
        </authorList>
    </citation>
    <scope>NUCLEOTIDE SEQUENCE [LARGE SCALE GENOMIC DNA]</scope>
    <source>
        <strain evidence="5 6">DSM 14734</strain>
    </source>
</reference>
<dbReference type="SUPFAM" id="SSF56112">
    <property type="entry name" value="Protein kinase-like (PK-like)"/>
    <property type="match status" value="1"/>
</dbReference>
<dbReference type="PANTHER" id="PTHR16305">
    <property type="entry name" value="TESTICULAR SOLUBLE ADENYLYL CYCLASE"/>
    <property type="match status" value="1"/>
</dbReference>
<evidence type="ECO:0000313" key="6">
    <source>
        <dbReference type="Proteomes" id="UP000440224"/>
    </source>
</evidence>
<dbReference type="OrthoDB" id="5481242at2"/>
<dbReference type="GO" id="GO:0005524">
    <property type="term" value="F:ATP binding"/>
    <property type="evidence" value="ECO:0007669"/>
    <property type="project" value="UniProtKB-KW"/>
</dbReference>
<dbReference type="InterPro" id="IPR027417">
    <property type="entry name" value="P-loop_NTPase"/>
</dbReference>
<feature type="domain" description="Protein kinase" evidence="4">
    <location>
        <begin position="13"/>
        <end position="297"/>
    </location>
</feature>
<keyword evidence="2" id="KW-0067">ATP-binding</keyword>
<sequence>MRKSGDVIGGRFVLDGEPITDGGMGIVWPAYEKDSKERVAIKFVAEPRDGSTPKESMLRRFRREIEILSRHLHEHPHIVRYVDHGVTDNEPWLAMEWLHGRGLDQVLKHGPLQVDDVVKLGLRVAHALGAAHAADVVHRDIKPSNIYLVGSDVERVKVLDFGIALLAGGHMTSTGVVLGTVGYMAPEQIDYASGVTAAADMFCLGAVLFECLTGRRAFEGGPQHVVLAKIVMAEVPRVAEIRPEVPFALSELVARMLSKDPSQRPQNGAAAANTLEAIAKRASTRPPLADRRSHPVITTYPPASPHEPWARKLTPIPPAPPVPASERMSPLEKQLLFVVAAKPVPEVEDLLSDKPPRGIEPEVVAAIRAEVDARKNEQLHELPGVALLIKILGRGNPTEIAGRAARLGLEIAGLAKGSRVAIFAAYAEANDKAPVGKVLDGVFHLLDMPTLDGGKGPRPVRVNDVACAFLDARFDVASYIGEFWLRGERETTRAVRTLLGKPSPYVGRDEELGTVRKYVEQALQGKKPKAVLVLGEPGAGKSRLRFELIERLCRAKPNLSVVLGRGDPLRAGSAFSIVGSALRSAAGISAGEPVEVSQNKLRELVGTYLAGTDRRRVTDFLGEVVGLHFPDAGRTELRAARSDAALMADHIKDAFLDFIHVLTETHPFLLVLEELEWSDAASLKLVDAALDALRDRRFAVLALARPDVRKRLPGLWQDREVQDVRLHPLDKDDAERIVWSALGLSTPRAVVDRIVKLGAGNAFYLEELIRAVNEGRDGALPETVLGMVDARIDSKSLDDEARMVLCAASVFGDAAWEGALRLLVYGDGEPTASLDETLARLCGDCELLERRRHSRFAGETEYTFRHLLLREAAYARLTDNNRRLCHQRAAEWLLSAGEQDPSVLALHLDRGGDARRAVAFYVRAAEQALSGGALDTAIELAKRGLHLGANGEAAAELWAIATDAESWRSNHAHAYEAARCAFLYATPGSRHHARALGGAIRSALALGDTKNAAELSQRLLHEKPADDAVLELSWAFSATIDSLLDHEPAAALPYLERMRHVTAPAAEREPVVVAWTLHTRAHWARAVDQDPWAALGLDRESVLRFATIGDHRYLPHARVHVGLDLLLLGAHERAEKELHEGLQGQPEESLTSLVGGTFEALLNLERGAFAPAREMAEDVVALAEARGERLAARRARLLAARANIALGDLDRADRMLGALRSASAPPGALLGVRAALFLAAKKPQKTLTLVDRALALRPSNGGQQAPAPPEITLLRVEALLLEKATYEARAALVAARAQLHTRAATIGEDDLRQSFLDRRAANVRLRALCKEWLGGDGPDDPNRRLIIPPTP</sequence>
<evidence type="ECO:0000256" key="3">
    <source>
        <dbReference type="SAM" id="MobiDB-lite"/>
    </source>
</evidence>
<dbReference type="InterPro" id="IPR041664">
    <property type="entry name" value="AAA_16"/>
</dbReference>
<organism evidence="5 6">
    <name type="scientific">Polyangium spumosum</name>
    <dbReference type="NCBI Taxonomy" id="889282"/>
    <lineage>
        <taxon>Bacteria</taxon>
        <taxon>Pseudomonadati</taxon>
        <taxon>Myxococcota</taxon>
        <taxon>Polyangia</taxon>
        <taxon>Polyangiales</taxon>
        <taxon>Polyangiaceae</taxon>
        <taxon>Polyangium</taxon>
    </lineage>
</organism>
<dbReference type="PANTHER" id="PTHR16305:SF28">
    <property type="entry name" value="GUANYLATE CYCLASE DOMAIN-CONTAINING PROTEIN"/>
    <property type="match status" value="1"/>
</dbReference>
<dbReference type="Pfam" id="PF13191">
    <property type="entry name" value="AAA_16"/>
    <property type="match status" value="1"/>
</dbReference>
<comment type="caution">
    <text evidence="5">The sequence shown here is derived from an EMBL/GenBank/DDBJ whole genome shotgun (WGS) entry which is preliminary data.</text>
</comment>
<feature type="region of interest" description="Disordered" evidence="3">
    <location>
        <begin position="283"/>
        <end position="311"/>
    </location>
</feature>
<dbReference type="SUPFAM" id="SSF52540">
    <property type="entry name" value="P-loop containing nucleoside triphosphate hydrolases"/>
    <property type="match status" value="1"/>
</dbReference>
<dbReference type="SMART" id="SM00220">
    <property type="entry name" value="S_TKc"/>
    <property type="match status" value="1"/>
</dbReference>
<dbReference type="Pfam" id="PF00069">
    <property type="entry name" value="Pkinase"/>
    <property type="match status" value="1"/>
</dbReference>
<dbReference type="Proteomes" id="UP000440224">
    <property type="component" value="Unassembled WGS sequence"/>
</dbReference>
<dbReference type="Gene3D" id="1.10.510.10">
    <property type="entry name" value="Transferase(Phosphotransferase) domain 1"/>
    <property type="match status" value="1"/>
</dbReference>
<keyword evidence="6" id="KW-1185">Reference proteome</keyword>
<keyword evidence="1" id="KW-0547">Nucleotide-binding</keyword>
<dbReference type="InterPro" id="IPR011009">
    <property type="entry name" value="Kinase-like_dom_sf"/>
</dbReference>
<protein>
    <submittedName>
        <fullName evidence="5">Protein kinase</fullName>
    </submittedName>
</protein>
<dbReference type="Gene3D" id="3.30.200.20">
    <property type="entry name" value="Phosphorylase Kinase, domain 1"/>
    <property type="match status" value="1"/>
</dbReference>
<dbReference type="RefSeq" id="WP_153820238.1">
    <property type="nucleotide sequence ID" value="NZ_WJIE01000004.1"/>
</dbReference>
<proteinExistence type="predicted"/>
<evidence type="ECO:0000256" key="1">
    <source>
        <dbReference type="ARBA" id="ARBA00022741"/>
    </source>
</evidence>
<dbReference type="GO" id="GO:0004672">
    <property type="term" value="F:protein kinase activity"/>
    <property type="evidence" value="ECO:0007669"/>
    <property type="project" value="InterPro"/>
</dbReference>
<dbReference type="GO" id="GO:0004016">
    <property type="term" value="F:adenylate cyclase activity"/>
    <property type="evidence" value="ECO:0007669"/>
    <property type="project" value="TreeGrafter"/>
</dbReference>
<dbReference type="GO" id="GO:0005737">
    <property type="term" value="C:cytoplasm"/>
    <property type="evidence" value="ECO:0007669"/>
    <property type="project" value="TreeGrafter"/>
</dbReference>
<keyword evidence="5" id="KW-0418">Kinase</keyword>